<reference evidence="2" key="1">
    <citation type="submission" date="2017-10" db="EMBL/GenBank/DDBJ databases">
        <title>Rapid genome shrinkage in a self-fertile nematode reveals novel sperm competition proteins.</title>
        <authorList>
            <person name="Yin D."/>
            <person name="Schwarz E.M."/>
            <person name="Thomas C.G."/>
            <person name="Felde R.L."/>
            <person name="Korf I.F."/>
            <person name="Cutter A.D."/>
            <person name="Schartner C.M."/>
            <person name="Ralston E.J."/>
            <person name="Meyer B.J."/>
            <person name="Haag E.S."/>
        </authorList>
    </citation>
    <scope>NUCLEOTIDE SEQUENCE [LARGE SCALE GENOMIC DNA]</scope>
    <source>
        <strain evidence="2">JU1422</strain>
    </source>
</reference>
<dbReference type="EMBL" id="PDUG01000002">
    <property type="protein sequence ID" value="PIC46369.1"/>
    <property type="molecule type" value="Genomic_DNA"/>
</dbReference>
<comment type="caution">
    <text evidence="1">The sequence shown here is derived from an EMBL/GenBank/DDBJ whole genome shotgun (WGS) entry which is preliminary data.</text>
</comment>
<gene>
    <name evidence="1" type="primary">Cnig_chr_II.g6083</name>
    <name evidence="1" type="ORF">B9Z55_006083</name>
</gene>
<keyword evidence="2" id="KW-1185">Reference proteome</keyword>
<organism evidence="1 2">
    <name type="scientific">Caenorhabditis nigoni</name>
    <dbReference type="NCBI Taxonomy" id="1611254"/>
    <lineage>
        <taxon>Eukaryota</taxon>
        <taxon>Metazoa</taxon>
        <taxon>Ecdysozoa</taxon>
        <taxon>Nematoda</taxon>
        <taxon>Chromadorea</taxon>
        <taxon>Rhabditida</taxon>
        <taxon>Rhabditina</taxon>
        <taxon>Rhabditomorpha</taxon>
        <taxon>Rhabditoidea</taxon>
        <taxon>Rhabditidae</taxon>
        <taxon>Peloderinae</taxon>
        <taxon>Caenorhabditis</taxon>
    </lineage>
</organism>
<evidence type="ECO:0000313" key="2">
    <source>
        <dbReference type="Proteomes" id="UP000230233"/>
    </source>
</evidence>
<name>A0A2G5V3L9_9PELO</name>
<dbReference type="AlphaFoldDB" id="A0A2G5V3L9"/>
<protein>
    <submittedName>
        <fullName evidence="1">Uncharacterized protein</fullName>
    </submittedName>
</protein>
<dbReference type="Proteomes" id="UP000230233">
    <property type="component" value="Chromosome II"/>
</dbReference>
<proteinExistence type="predicted"/>
<sequence>MSTSKVPEWLNRLFGIFLVGGGGDGNDGRRQIHNCQTLPRMQNYGHQEENSHTKPLMAIVQCLIPTTNSVATEACVKTISFVQWKHVLGGLV</sequence>
<evidence type="ECO:0000313" key="1">
    <source>
        <dbReference type="EMBL" id="PIC46369.1"/>
    </source>
</evidence>
<accession>A0A2G5V3L9</accession>